<accession>X0Z8H9</accession>
<dbReference type="GO" id="GO:0007165">
    <property type="term" value="P:signal transduction"/>
    <property type="evidence" value="ECO:0007669"/>
    <property type="project" value="TreeGrafter"/>
</dbReference>
<evidence type="ECO:0000313" key="2">
    <source>
        <dbReference type="EMBL" id="GAG56683.1"/>
    </source>
</evidence>
<dbReference type="GO" id="GO:0004175">
    <property type="term" value="F:endopeptidase activity"/>
    <property type="evidence" value="ECO:0007669"/>
    <property type="project" value="TreeGrafter"/>
</dbReference>
<dbReference type="PANTHER" id="PTHR32060">
    <property type="entry name" value="TAIL-SPECIFIC PROTEASE"/>
    <property type="match status" value="1"/>
</dbReference>
<feature type="domain" description="Tail specific protease" evidence="1">
    <location>
        <begin position="2"/>
        <end position="104"/>
    </location>
</feature>
<dbReference type="AlphaFoldDB" id="X0Z8H9"/>
<dbReference type="SUPFAM" id="SSF52096">
    <property type="entry name" value="ClpP/crotonase"/>
    <property type="match status" value="1"/>
</dbReference>
<dbReference type="EMBL" id="BART01006030">
    <property type="protein sequence ID" value="GAG56683.1"/>
    <property type="molecule type" value="Genomic_DNA"/>
</dbReference>
<dbReference type="InterPro" id="IPR005151">
    <property type="entry name" value="Tail-specific_protease"/>
</dbReference>
<organism evidence="2">
    <name type="scientific">marine sediment metagenome</name>
    <dbReference type="NCBI Taxonomy" id="412755"/>
    <lineage>
        <taxon>unclassified sequences</taxon>
        <taxon>metagenomes</taxon>
        <taxon>ecological metagenomes</taxon>
    </lineage>
</organism>
<reference evidence="2" key="1">
    <citation type="journal article" date="2014" name="Front. Microbiol.">
        <title>High frequency of phylogenetically diverse reductive dehalogenase-homologous genes in deep subseafloor sedimentary metagenomes.</title>
        <authorList>
            <person name="Kawai M."/>
            <person name="Futagami T."/>
            <person name="Toyoda A."/>
            <person name="Takaki Y."/>
            <person name="Nishi S."/>
            <person name="Hori S."/>
            <person name="Arai W."/>
            <person name="Tsubouchi T."/>
            <person name="Morono Y."/>
            <person name="Uchiyama I."/>
            <person name="Ito T."/>
            <person name="Fujiyama A."/>
            <person name="Inagaki F."/>
            <person name="Takami H."/>
        </authorList>
    </citation>
    <scope>NUCLEOTIDE SEQUENCE</scope>
    <source>
        <strain evidence="2">Expedition CK06-06</strain>
    </source>
</reference>
<dbReference type="Gene3D" id="3.90.226.10">
    <property type="entry name" value="2-enoyl-CoA Hydratase, Chain A, domain 1"/>
    <property type="match status" value="1"/>
</dbReference>
<sequence>MVLDLRGNPGGLLGQAVHVSDLFLPKSVAAVRVIERPEFEGGPAMAYNYLTADGRMFPVDIPRVILVNGMSASASEIVAGAVQTHKEGLIMGIKSYGKGSVKWVQLWNVFYGEAKHSYKEHLHRDDAQYSKILVHVIHDGVCFCDIGVEYRVGVHHVDDVHHNQRRVCKPYATLTVWFFSPDQMHRTVHSL</sequence>
<dbReference type="GO" id="GO:0030288">
    <property type="term" value="C:outer membrane-bounded periplasmic space"/>
    <property type="evidence" value="ECO:0007669"/>
    <property type="project" value="TreeGrafter"/>
</dbReference>
<dbReference type="InterPro" id="IPR029045">
    <property type="entry name" value="ClpP/crotonase-like_dom_sf"/>
</dbReference>
<dbReference type="GO" id="GO:0008236">
    <property type="term" value="F:serine-type peptidase activity"/>
    <property type="evidence" value="ECO:0007669"/>
    <property type="project" value="InterPro"/>
</dbReference>
<dbReference type="PANTHER" id="PTHR32060:SF30">
    <property type="entry name" value="CARBOXY-TERMINAL PROCESSING PROTEASE CTPA"/>
    <property type="match status" value="1"/>
</dbReference>
<gene>
    <name evidence="2" type="ORF">S01H4_13708</name>
</gene>
<name>X0Z8H9_9ZZZZ</name>
<dbReference type="Pfam" id="PF03572">
    <property type="entry name" value="Peptidase_S41"/>
    <property type="match status" value="1"/>
</dbReference>
<protein>
    <recommendedName>
        <fullName evidence="1">Tail specific protease domain-containing protein</fullName>
    </recommendedName>
</protein>
<evidence type="ECO:0000259" key="1">
    <source>
        <dbReference type="Pfam" id="PF03572"/>
    </source>
</evidence>
<dbReference type="GO" id="GO:0006508">
    <property type="term" value="P:proteolysis"/>
    <property type="evidence" value="ECO:0007669"/>
    <property type="project" value="InterPro"/>
</dbReference>
<comment type="caution">
    <text evidence="2">The sequence shown here is derived from an EMBL/GenBank/DDBJ whole genome shotgun (WGS) entry which is preliminary data.</text>
</comment>
<proteinExistence type="predicted"/>